<dbReference type="InterPro" id="IPR002645">
    <property type="entry name" value="STAS_dom"/>
</dbReference>
<dbReference type="PANTHER" id="PTHR35526">
    <property type="entry name" value="ANTI-SIGMA-F FACTOR RSBW-RELATED"/>
    <property type="match status" value="1"/>
</dbReference>
<accession>A0AAE3YVG4</accession>
<reference evidence="2" key="1">
    <citation type="submission" date="2023-07" db="EMBL/GenBank/DDBJ databases">
        <title>Sequencing the genomes of 1000 actinobacteria strains.</title>
        <authorList>
            <person name="Klenk H.-P."/>
        </authorList>
    </citation>
    <scope>NUCLEOTIDE SEQUENCE</scope>
    <source>
        <strain evidence="2">DSM 44707</strain>
    </source>
</reference>
<dbReference type="Proteomes" id="UP001183643">
    <property type="component" value="Unassembled WGS sequence"/>
</dbReference>
<organism evidence="2 3">
    <name type="scientific">Catenuloplanes atrovinosus</name>
    <dbReference type="NCBI Taxonomy" id="137266"/>
    <lineage>
        <taxon>Bacteria</taxon>
        <taxon>Bacillati</taxon>
        <taxon>Actinomycetota</taxon>
        <taxon>Actinomycetes</taxon>
        <taxon>Micromonosporales</taxon>
        <taxon>Micromonosporaceae</taxon>
        <taxon>Catenuloplanes</taxon>
    </lineage>
</organism>
<dbReference type="Gene3D" id="3.30.565.10">
    <property type="entry name" value="Histidine kinase-like ATPase, C-terminal domain"/>
    <property type="match status" value="1"/>
</dbReference>
<proteinExistence type="predicted"/>
<feature type="domain" description="STAS" evidence="1">
    <location>
        <begin position="2"/>
        <end position="95"/>
    </location>
</feature>
<dbReference type="Gene3D" id="3.30.750.24">
    <property type="entry name" value="STAS domain"/>
    <property type="match status" value="1"/>
</dbReference>
<evidence type="ECO:0000313" key="3">
    <source>
        <dbReference type="Proteomes" id="UP001183643"/>
    </source>
</evidence>
<comment type="caution">
    <text evidence="2">The sequence shown here is derived from an EMBL/GenBank/DDBJ whole genome shotgun (WGS) entry which is preliminary data.</text>
</comment>
<dbReference type="CDD" id="cd16936">
    <property type="entry name" value="HATPase_RsbW-like"/>
    <property type="match status" value="1"/>
</dbReference>
<name>A0AAE3YVG4_9ACTN</name>
<dbReference type="RefSeq" id="WP_310372709.1">
    <property type="nucleotide sequence ID" value="NZ_JAVDYB010000001.1"/>
</dbReference>
<dbReference type="InterPro" id="IPR036890">
    <property type="entry name" value="HATPase_C_sf"/>
</dbReference>
<dbReference type="PANTHER" id="PTHR35526:SF3">
    <property type="entry name" value="ANTI-SIGMA-F FACTOR RSBW"/>
    <property type="match status" value="1"/>
</dbReference>
<dbReference type="InterPro" id="IPR036513">
    <property type="entry name" value="STAS_dom_sf"/>
</dbReference>
<dbReference type="CDD" id="cd07043">
    <property type="entry name" value="STAS_anti-anti-sigma_factors"/>
    <property type="match status" value="1"/>
</dbReference>
<evidence type="ECO:0000313" key="2">
    <source>
        <dbReference type="EMBL" id="MDR7279265.1"/>
    </source>
</evidence>
<sequence length="245" mass="25650">MLTWTVDPNESRAVVTLRGDLSVGETGRLRTALLKCLAEQPEALLVDLSGLRVLEPHALSVFTAVTRQAATWPGMPVLLCGSAPATAELLAGGGFGKLSVTADLAEAHALLDAGGSGMQMMADDLLPIRGAARHARDVVTDACARWSLPHLVAPATVIAGEMVANVIDHVGTMMTLRVSLRSRFLYVAVRDGSSEPPTPLRPPFRPGAGLALIHASATHWGWMPAADGKVVWAALSLRGDAGSDV</sequence>
<gene>
    <name evidence="2" type="ORF">J2S41_006043</name>
</gene>
<protein>
    <submittedName>
        <fullName evidence="2">Anti-anti-sigma regulatory factor</fullName>
    </submittedName>
</protein>
<dbReference type="SUPFAM" id="SSF52091">
    <property type="entry name" value="SpoIIaa-like"/>
    <property type="match status" value="1"/>
</dbReference>
<dbReference type="EMBL" id="JAVDYB010000001">
    <property type="protein sequence ID" value="MDR7279265.1"/>
    <property type="molecule type" value="Genomic_DNA"/>
</dbReference>
<keyword evidence="3" id="KW-1185">Reference proteome</keyword>
<evidence type="ECO:0000259" key="1">
    <source>
        <dbReference type="PROSITE" id="PS50801"/>
    </source>
</evidence>
<dbReference type="InterPro" id="IPR050267">
    <property type="entry name" value="Anti-sigma-factor_SerPK"/>
</dbReference>
<dbReference type="AlphaFoldDB" id="A0AAE3YVG4"/>
<dbReference type="PROSITE" id="PS50801">
    <property type="entry name" value="STAS"/>
    <property type="match status" value="1"/>
</dbReference>
<dbReference type="Pfam" id="PF01740">
    <property type="entry name" value="STAS"/>
    <property type="match status" value="1"/>
</dbReference>